<evidence type="ECO:0008006" key="3">
    <source>
        <dbReference type="Google" id="ProtNLM"/>
    </source>
</evidence>
<evidence type="ECO:0000313" key="1">
    <source>
        <dbReference type="EMBL" id="PKI69330.1"/>
    </source>
</evidence>
<proteinExistence type="predicted"/>
<dbReference type="Proteomes" id="UP000233551">
    <property type="component" value="Unassembled WGS sequence"/>
</dbReference>
<keyword evidence="2" id="KW-1185">Reference proteome</keyword>
<dbReference type="EMBL" id="PGOL01000512">
    <property type="protein sequence ID" value="PKI69330.1"/>
    <property type="molecule type" value="Genomic_DNA"/>
</dbReference>
<gene>
    <name evidence="1" type="ORF">CRG98_010264</name>
</gene>
<organism evidence="1 2">
    <name type="scientific">Punica granatum</name>
    <name type="common">Pomegranate</name>
    <dbReference type="NCBI Taxonomy" id="22663"/>
    <lineage>
        <taxon>Eukaryota</taxon>
        <taxon>Viridiplantae</taxon>
        <taxon>Streptophyta</taxon>
        <taxon>Embryophyta</taxon>
        <taxon>Tracheophyta</taxon>
        <taxon>Spermatophyta</taxon>
        <taxon>Magnoliopsida</taxon>
        <taxon>eudicotyledons</taxon>
        <taxon>Gunneridae</taxon>
        <taxon>Pentapetalae</taxon>
        <taxon>rosids</taxon>
        <taxon>malvids</taxon>
        <taxon>Myrtales</taxon>
        <taxon>Lythraceae</taxon>
        <taxon>Punica</taxon>
    </lineage>
</organism>
<protein>
    <recommendedName>
        <fullName evidence="3">Reverse transcriptase Ty1/copia-type domain-containing protein</fullName>
    </recommendedName>
</protein>
<comment type="caution">
    <text evidence="1">The sequence shown here is derived from an EMBL/GenBank/DDBJ whole genome shotgun (WGS) entry which is preliminary data.</text>
</comment>
<sequence length="189" mass="20942">MDASWSFSGPALAIGMSIPSSSSNTSTYIPILSSVSMPFHEPNSPATLPIELHIPAPEIHDQSTESEVPVEDAMVNDVAPATQNTHRMTTWSKDGTLPHPRFTISRHPSAFSVSVALQEPQTFAQAHKHSTCQATMEEEYLALLQNHTWDLVPPSPTQNMIGCKWVYRIKQKADGTIDRYKSRLAAKRF</sequence>
<reference evidence="1 2" key="1">
    <citation type="submission" date="2017-11" db="EMBL/GenBank/DDBJ databases">
        <title>De-novo sequencing of pomegranate (Punica granatum L.) genome.</title>
        <authorList>
            <person name="Akparov Z."/>
            <person name="Amiraslanov A."/>
            <person name="Hajiyeva S."/>
            <person name="Abbasov M."/>
            <person name="Kaur K."/>
            <person name="Hamwieh A."/>
            <person name="Solovyev V."/>
            <person name="Salamov A."/>
            <person name="Braich B."/>
            <person name="Kosarev P."/>
            <person name="Mahmoud A."/>
            <person name="Hajiyev E."/>
            <person name="Babayeva S."/>
            <person name="Izzatullayeva V."/>
            <person name="Mammadov A."/>
            <person name="Mammadov A."/>
            <person name="Sharifova S."/>
            <person name="Ojaghi J."/>
            <person name="Eynullazada K."/>
            <person name="Bayramov B."/>
            <person name="Abdulazimova A."/>
            <person name="Shahmuradov I."/>
        </authorList>
    </citation>
    <scope>NUCLEOTIDE SEQUENCE [LARGE SCALE GENOMIC DNA]</scope>
    <source>
        <strain evidence="2">cv. AG2017</strain>
        <tissue evidence="1">Leaf</tissue>
    </source>
</reference>
<dbReference type="AlphaFoldDB" id="A0A2I0KLX0"/>
<evidence type="ECO:0000313" key="2">
    <source>
        <dbReference type="Proteomes" id="UP000233551"/>
    </source>
</evidence>
<accession>A0A2I0KLX0</accession>
<name>A0A2I0KLX0_PUNGR</name>
<dbReference type="STRING" id="22663.A0A2I0KLX0"/>